<protein>
    <submittedName>
        <fullName evidence="3">Putative membrane protein (TIGR02226 family)</fullName>
    </submittedName>
</protein>
<dbReference type="EMBL" id="RAPQ01000009">
    <property type="protein sequence ID" value="RKE02032.1"/>
    <property type="molecule type" value="Genomic_DNA"/>
</dbReference>
<proteinExistence type="predicted"/>
<keyword evidence="1" id="KW-0812">Transmembrane</keyword>
<dbReference type="InterPro" id="IPR029062">
    <property type="entry name" value="Class_I_gatase-like"/>
</dbReference>
<dbReference type="NCBIfam" id="TIGR02226">
    <property type="entry name" value="two_anch"/>
    <property type="match status" value="1"/>
</dbReference>
<dbReference type="RefSeq" id="WP_120239898.1">
    <property type="nucleotide sequence ID" value="NZ_RAPQ01000009.1"/>
</dbReference>
<dbReference type="OrthoDB" id="9810200at2"/>
<keyword evidence="1" id="KW-0472">Membrane</keyword>
<comment type="caution">
    <text evidence="3">The sequence shown here is derived from an EMBL/GenBank/DDBJ whole genome shotgun (WGS) entry which is preliminary data.</text>
</comment>
<dbReference type="InterPro" id="IPR011933">
    <property type="entry name" value="Double_TM_dom"/>
</dbReference>
<dbReference type="InterPro" id="IPR024163">
    <property type="entry name" value="Aerotolerance_reg_N"/>
</dbReference>
<keyword evidence="4" id="KW-1185">Reference proteome</keyword>
<dbReference type="Pfam" id="PF07584">
    <property type="entry name" value="BatA"/>
    <property type="match status" value="1"/>
</dbReference>
<dbReference type="SUPFAM" id="SSF52317">
    <property type="entry name" value="Class I glutamine amidotransferase-like"/>
    <property type="match status" value="1"/>
</dbReference>
<name>A0A419X2U4_9BACT</name>
<feature type="domain" description="Aerotolerance regulator N-terminal" evidence="2">
    <location>
        <begin position="3"/>
        <end position="78"/>
    </location>
</feature>
<evidence type="ECO:0000256" key="1">
    <source>
        <dbReference type="SAM" id="Phobius"/>
    </source>
</evidence>
<organism evidence="3 4">
    <name type="scientific">Marinifilum flexuosum</name>
    <dbReference type="NCBI Taxonomy" id="1117708"/>
    <lineage>
        <taxon>Bacteria</taxon>
        <taxon>Pseudomonadati</taxon>
        <taxon>Bacteroidota</taxon>
        <taxon>Bacteroidia</taxon>
        <taxon>Marinilabiliales</taxon>
        <taxon>Marinifilaceae</taxon>
    </lineage>
</organism>
<reference evidence="3 4" key="1">
    <citation type="submission" date="2018-09" db="EMBL/GenBank/DDBJ databases">
        <title>Genomic Encyclopedia of Archaeal and Bacterial Type Strains, Phase II (KMG-II): from individual species to whole genera.</title>
        <authorList>
            <person name="Goeker M."/>
        </authorList>
    </citation>
    <scope>NUCLEOTIDE SEQUENCE [LARGE SCALE GENOMIC DNA]</scope>
    <source>
        <strain evidence="3 4">DSM 21950</strain>
    </source>
</reference>
<accession>A0A419X2U4</accession>
<evidence type="ECO:0000313" key="4">
    <source>
        <dbReference type="Proteomes" id="UP000284531"/>
    </source>
</evidence>
<dbReference type="PANTHER" id="PTHR37464">
    <property type="entry name" value="BLL2463 PROTEIN"/>
    <property type="match status" value="1"/>
</dbReference>
<dbReference type="Proteomes" id="UP000284531">
    <property type="component" value="Unassembled WGS sequence"/>
</dbReference>
<evidence type="ECO:0000259" key="2">
    <source>
        <dbReference type="Pfam" id="PF07584"/>
    </source>
</evidence>
<dbReference type="PANTHER" id="PTHR37464:SF1">
    <property type="entry name" value="BLL2463 PROTEIN"/>
    <property type="match status" value="1"/>
</dbReference>
<evidence type="ECO:0000313" key="3">
    <source>
        <dbReference type="EMBL" id="RKE02032.1"/>
    </source>
</evidence>
<feature type="transmembrane region" description="Helical" evidence="1">
    <location>
        <begin position="58"/>
        <end position="80"/>
    </location>
</feature>
<sequence>MSLHFLHPNYLWFLFILLIPIIIHLFNFKRYKKIYFSNLRFLQNLNTENKRKSKLKNLLVLLLRMLALACIIIAFSQPYIPISGENLSNKSNELTNIYLDNSFSMNGKTEKGNALEVAKNHAFELIKSLPDYAKIRIYSNDIQHYSTSLNKNQAIARIQEIAPSPNSLKLSTTLANIRLDSPFEKSQVYILSDFQKSQADLEKLQKDSLLSVDFVHFQLQATNNLVLDSCWFEKPIHFTGPQKELSVKISNHSNKDLKKIPIQLTVNDSLKTVGSIDINKNSSQITTLRYSDRQSGFVQAKLSIEDYPIIYDNNLYFSYRTNNVNRILSINQESENQYINKLFSSDKNFKIKNISKTQLHNETFSQFQLIVLNEIEDIESGFKQSLQMYLQNGGSILLIPNEQIKASVNLFLSDVLAPNYLEIDSTQQRISRIETKANIYQDVFQDLKDNARLPDIYKYYKLSAPSNPTLECIWLTAGSEKLFTKIQYGKGQLYQFSMNLNGEWTNLITHPILVPTLINLSKTSTNSGKIYHQIGKNNTIELISSFNLNGDDQFHIKNDQIGIDIIPLRVASSNHSTQLRVVDQLRVSENYVVVLNDSILQTCSFNYPKNESEISYYEKQEIETKIKALEENYSVISSEKMKLSELYNEKREGRQYWRIFILLALTFFLTEGILKTLKT</sequence>
<feature type="transmembrane region" description="Helical" evidence="1">
    <location>
        <begin position="12"/>
        <end position="28"/>
    </location>
</feature>
<gene>
    <name evidence="3" type="ORF">BXY64_2113</name>
</gene>
<dbReference type="AlphaFoldDB" id="A0A419X2U4"/>
<keyword evidence="1" id="KW-1133">Transmembrane helix</keyword>